<comment type="caution">
    <text evidence="3">The sequence shown here is derived from an EMBL/GenBank/DDBJ whole genome shotgun (WGS) entry which is preliminary data.</text>
</comment>
<sequence>MLPGVHYPNNDENTRLASAKGKGKEDVHWQLGWWELSPILDRTHKPVAWSRSSVIFSGHPTKPHVLAHHHNSSKEFTLNTPPGIEKDPDSYSPPSIISVSPKEDYLFAYFPGIKDNIGCVWRRGIQLDAWTIQDEWRYIHGTGIVACEWSASNRDWIINDAGNAARMPPLGLQLPISDPILLLVTQSREFHVILFPPKLNLKAKVLRISLVQTTIINVPIDGLYKDPLLDNSVGGRRVCVAASIGLSYNDGSILVATRSRFLPPDDFGANPDDNMDIVLNLEQSLTNPLSTAHANSWDSWSEDSIIELCEVWLNKPGLPIIISSRPLPSILRAGGQLVDMKFFCTPPEPPGSTSPIATKDPRRQAKEQAEKRGHLYLVANFLNTSDYTAPPQSEVNVYTFGRIAAVSPKWSFQRESAKTFDKTVVAYLFPVPTRTGVFVGQLDTSGSYRRTKSRVAHVGNVSVLNLPDLTTDERWETVPILSPIDSAGRDLPTCYAISPNSLLLINSPSESRTLSHLPRRNHASLPPPTQGSNISMDLGRSLAASVFARKSSVDVIDVLTAKSTSEGVQETALAIAIALIEGNAGGLGDMWMHELLGVLTEVARTKLQRTKEPAEKAVLKAQWTTVHDMCSIAVINTAFADCREGDSYDLEAVWQLIALCVWVLDFLERVIRDCVSIGDNLTTSANDGSLPSKTDPASANLLHLVHRYALNNLYIVVNHVKGLRDELGNLTPKAENAHMAKEVLMDAFNCAGINIDALSQVLGELKDSPAVSAISASDLRQCLASFVPIANLRPNVTEILNKLLTSKAVDRPKLFIKSPDLIDDLSQISLSDSRKDKDKVGDVVTKGSLLRRGAVFTCIRCGGKFEIGESSVGGHSSLCWRAWERRWVYGCICGGLWTFSGNS</sequence>
<reference evidence="3 4" key="1">
    <citation type="submission" date="2022-09" db="EMBL/GenBank/DDBJ databases">
        <authorList>
            <person name="Palmer J.M."/>
        </authorList>
    </citation>
    <scope>NUCLEOTIDE SEQUENCE [LARGE SCALE GENOMIC DNA]</scope>
    <source>
        <strain evidence="3 4">DSM 7382</strain>
    </source>
</reference>
<evidence type="ECO:0000259" key="2">
    <source>
        <dbReference type="Pfam" id="PF20719"/>
    </source>
</evidence>
<keyword evidence="4" id="KW-1185">Reference proteome</keyword>
<feature type="region of interest" description="Disordered" evidence="1">
    <location>
        <begin position="513"/>
        <end position="532"/>
    </location>
</feature>
<dbReference type="Pfam" id="PF20719">
    <property type="entry name" value="Med16_C"/>
    <property type="match status" value="1"/>
</dbReference>
<evidence type="ECO:0000256" key="1">
    <source>
        <dbReference type="SAM" id="MobiDB-lite"/>
    </source>
</evidence>
<organism evidence="3 4">
    <name type="scientific">Cerrena zonata</name>
    <dbReference type="NCBI Taxonomy" id="2478898"/>
    <lineage>
        <taxon>Eukaryota</taxon>
        <taxon>Fungi</taxon>
        <taxon>Dikarya</taxon>
        <taxon>Basidiomycota</taxon>
        <taxon>Agaricomycotina</taxon>
        <taxon>Agaricomycetes</taxon>
        <taxon>Polyporales</taxon>
        <taxon>Cerrenaceae</taxon>
        <taxon>Cerrena</taxon>
    </lineage>
</organism>
<proteinExistence type="predicted"/>
<feature type="domain" description="Mediator complex subunit 16 C-terminal" evidence="2">
    <location>
        <begin position="834"/>
        <end position="898"/>
    </location>
</feature>
<protein>
    <recommendedName>
        <fullName evidence="2">Mediator complex subunit 16 C-terminal domain-containing protein</fullName>
    </recommendedName>
</protein>
<gene>
    <name evidence="3" type="ORF">QCA50_003059</name>
</gene>
<dbReference type="Proteomes" id="UP001385951">
    <property type="component" value="Unassembled WGS sequence"/>
</dbReference>
<dbReference type="InterPro" id="IPR048339">
    <property type="entry name" value="Mediator_Med16_C"/>
</dbReference>
<dbReference type="EMBL" id="JASBNA010000003">
    <property type="protein sequence ID" value="KAK7693491.1"/>
    <property type="molecule type" value="Genomic_DNA"/>
</dbReference>
<evidence type="ECO:0000313" key="4">
    <source>
        <dbReference type="Proteomes" id="UP001385951"/>
    </source>
</evidence>
<dbReference type="AlphaFoldDB" id="A0AAW0GLB2"/>
<accession>A0AAW0GLB2</accession>
<name>A0AAW0GLB2_9APHY</name>
<evidence type="ECO:0000313" key="3">
    <source>
        <dbReference type="EMBL" id="KAK7693491.1"/>
    </source>
</evidence>